<organism evidence="13 14">
    <name type="scientific">Candidatus Taylorbacteria bacterium RIFCSPLOWO2_12_FULL_43_20</name>
    <dbReference type="NCBI Taxonomy" id="1802332"/>
    <lineage>
        <taxon>Bacteria</taxon>
        <taxon>Candidatus Tayloriibacteriota</taxon>
    </lineage>
</organism>
<evidence type="ECO:0000259" key="11">
    <source>
        <dbReference type="Pfam" id="PF02767"/>
    </source>
</evidence>
<feature type="domain" description="DNA polymerase III beta sliding clamp N-terminal" evidence="10">
    <location>
        <begin position="1"/>
        <end position="119"/>
    </location>
</feature>
<dbReference type="InterPro" id="IPR022634">
    <property type="entry name" value="DNA_polIII_beta_N"/>
</dbReference>
<comment type="similarity">
    <text evidence="2 9">Belongs to the beta sliding clamp family.</text>
</comment>
<evidence type="ECO:0000256" key="1">
    <source>
        <dbReference type="ARBA" id="ARBA00004496"/>
    </source>
</evidence>
<comment type="subunit">
    <text evidence="9">Forms a ring-shaped head-to-tail homodimer around DNA.</text>
</comment>
<dbReference type="Gene3D" id="3.10.150.10">
    <property type="entry name" value="DNA Polymerase III, subunit A, domain 2"/>
    <property type="match status" value="1"/>
</dbReference>
<dbReference type="GO" id="GO:0008408">
    <property type="term" value="F:3'-5' exonuclease activity"/>
    <property type="evidence" value="ECO:0007669"/>
    <property type="project" value="InterPro"/>
</dbReference>
<dbReference type="Gene3D" id="3.70.10.10">
    <property type="match status" value="1"/>
</dbReference>
<evidence type="ECO:0000256" key="9">
    <source>
        <dbReference type="PIRNR" id="PIRNR000804"/>
    </source>
</evidence>
<evidence type="ECO:0000259" key="12">
    <source>
        <dbReference type="Pfam" id="PF02768"/>
    </source>
</evidence>
<dbReference type="InterPro" id="IPR022637">
    <property type="entry name" value="DNA_polIII_beta_cen"/>
</dbReference>
<dbReference type="Pfam" id="PF02768">
    <property type="entry name" value="DNA_pol3_beta_3"/>
    <property type="match status" value="1"/>
</dbReference>
<evidence type="ECO:0000256" key="5">
    <source>
        <dbReference type="ARBA" id="ARBA00022695"/>
    </source>
</evidence>
<keyword evidence="3 9" id="KW-0963">Cytoplasm</keyword>
<dbReference type="CDD" id="cd00140">
    <property type="entry name" value="beta_clamp"/>
    <property type="match status" value="1"/>
</dbReference>
<dbReference type="PANTHER" id="PTHR30478">
    <property type="entry name" value="DNA POLYMERASE III SUBUNIT BETA"/>
    <property type="match status" value="1"/>
</dbReference>
<name>A0A1G2P122_9BACT</name>
<dbReference type="SMART" id="SM00480">
    <property type="entry name" value="POL3Bc"/>
    <property type="match status" value="1"/>
</dbReference>
<dbReference type="GO" id="GO:0003887">
    <property type="term" value="F:DNA-directed DNA polymerase activity"/>
    <property type="evidence" value="ECO:0007669"/>
    <property type="project" value="UniProtKB-UniRule"/>
</dbReference>
<sequence length="366" mass="40778">MKIECVGEKLIQAISKCEKTSMKHPTLPVLKCILFEAEDGVLTLKSTNLDLGIRVSLPVKVSKGGVVAVPGSVVGSYINNLSRAKSIVLETEGENLKISSKDCSALIKCFPHEDFPNIPLVEGGVNLKINAKDFVNGMRSVWYSAAVSSMKPELSSVYIYSEDDVLIFVATDSFRLAEKRVKVKKITEPVNLMIPFKNVLEIIRVLDEIDDDASVSFNKNQISFAFEEIYLTSRIVEGNFPDYKQIIPKEYKTEAVVLKYDFVNSLKLANVFSDKFNQININIKPGDRILSLTTCNSDVGENVTALDGALSGEDQDVNFNYKYIADCFQSINSDSISLQFNDKSKPMVVKGVNDRSFMYLVMPMNR</sequence>
<feature type="domain" description="DNA polymerase III beta sliding clamp C-terminal" evidence="12">
    <location>
        <begin position="244"/>
        <end position="364"/>
    </location>
</feature>
<dbReference type="EMBL" id="MHSK01000021">
    <property type="protein sequence ID" value="OHA41983.1"/>
    <property type="molecule type" value="Genomic_DNA"/>
</dbReference>
<proteinExistence type="inferred from homology"/>
<comment type="subcellular location">
    <subcellularLocation>
        <location evidence="1 9">Cytoplasm</location>
    </subcellularLocation>
</comment>
<dbReference type="Pfam" id="PF00712">
    <property type="entry name" value="DNA_pol3_beta"/>
    <property type="match status" value="1"/>
</dbReference>
<evidence type="ECO:0000256" key="6">
    <source>
        <dbReference type="ARBA" id="ARBA00022705"/>
    </source>
</evidence>
<dbReference type="InterPro" id="IPR046938">
    <property type="entry name" value="DNA_clamp_sf"/>
</dbReference>
<dbReference type="InterPro" id="IPR022635">
    <property type="entry name" value="DNA_polIII_beta_C"/>
</dbReference>
<dbReference type="GO" id="GO:0005737">
    <property type="term" value="C:cytoplasm"/>
    <property type="evidence" value="ECO:0007669"/>
    <property type="project" value="UniProtKB-SubCell"/>
</dbReference>
<evidence type="ECO:0000256" key="8">
    <source>
        <dbReference type="ARBA" id="ARBA00023125"/>
    </source>
</evidence>
<dbReference type="SUPFAM" id="SSF55979">
    <property type="entry name" value="DNA clamp"/>
    <property type="match status" value="3"/>
</dbReference>
<dbReference type="GO" id="GO:0009360">
    <property type="term" value="C:DNA polymerase III complex"/>
    <property type="evidence" value="ECO:0007669"/>
    <property type="project" value="InterPro"/>
</dbReference>
<evidence type="ECO:0000313" key="14">
    <source>
        <dbReference type="Proteomes" id="UP000177269"/>
    </source>
</evidence>
<keyword evidence="8" id="KW-0238">DNA-binding</keyword>
<evidence type="ECO:0000256" key="3">
    <source>
        <dbReference type="ARBA" id="ARBA00022490"/>
    </source>
</evidence>
<evidence type="ECO:0000256" key="4">
    <source>
        <dbReference type="ARBA" id="ARBA00022679"/>
    </source>
</evidence>
<dbReference type="Pfam" id="PF02767">
    <property type="entry name" value="DNA_pol3_beta_2"/>
    <property type="match status" value="1"/>
</dbReference>
<reference evidence="13 14" key="1">
    <citation type="journal article" date="2016" name="Nat. Commun.">
        <title>Thousands of microbial genomes shed light on interconnected biogeochemical processes in an aquifer system.</title>
        <authorList>
            <person name="Anantharaman K."/>
            <person name="Brown C.T."/>
            <person name="Hug L.A."/>
            <person name="Sharon I."/>
            <person name="Castelle C.J."/>
            <person name="Probst A.J."/>
            <person name="Thomas B.C."/>
            <person name="Singh A."/>
            <person name="Wilkins M.J."/>
            <person name="Karaoz U."/>
            <person name="Brodie E.L."/>
            <person name="Williams K.H."/>
            <person name="Hubbard S.S."/>
            <person name="Banfield J.F."/>
        </authorList>
    </citation>
    <scope>NUCLEOTIDE SEQUENCE [LARGE SCALE GENOMIC DNA]</scope>
</reference>
<evidence type="ECO:0000256" key="7">
    <source>
        <dbReference type="ARBA" id="ARBA00022932"/>
    </source>
</evidence>
<dbReference type="AlphaFoldDB" id="A0A1G2P122"/>
<accession>A0A1G2P122</accession>
<dbReference type="Proteomes" id="UP000177269">
    <property type="component" value="Unassembled WGS sequence"/>
</dbReference>
<dbReference type="NCBIfam" id="TIGR00663">
    <property type="entry name" value="dnan"/>
    <property type="match status" value="1"/>
</dbReference>
<keyword evidence="4 9" id="KW-0808">Transferase</keyword>
<dbReference type="InterPro" id="IPR001001">
    <property type="entry name" value="DNA_polIII_beta"/>
</dbReference>
<evidence type="ECO:0000313" key="13">
    <source>
        <dbReference type="EMBL" id="OHA41983.1"/>
    </source>
</evidence>
<comment type="function">
    <text evidence="9">Confers DNA tethering and processivity to DNA polymerases and other proteins. Acts as a clamp, forming a ring around DNA (a reaction catalyzed by the clamp-loading complex) which diffuses in an ATP-independent manner freely and bidirectionally along dsDNA. Initially characterized for its ability to contact the catalytic subunit of DNA polymerase III (Pol III), a complex, multichain enzyme responsible for most of the replicative synthesis in bacteria; Pol III exhibits 3'-5' exonuclease proofreading activity. The beta chain is required for initiation of replication as well as for processivity of DNA replication.</text>
</comment>
<feature type="domain" description="DNA polymerase III beta sliding clamp central" evidence="11">
    <location>
        <begin position="129"/>
        <end position="242"/>
    </location>
</feature>
<dbReference type="PIRSF" id="PIRSF000804">
    <property type="entry name" value="DNA_pol_III_b"/>
    <property type="match status" value="1"/>
</dbReference>
<comment type="caution">
    <text evidence="13">The sequence shown here is derived from an EMBL/GenBank/DDBJ whole genome shotgun (WGS) entry which is preliminary data.</text>
</comment>
<dbReference type="GO" id="GO:0006271">
    <property type="term" value="P:DNA strand elongation involved in DNA replication"/>
    <property type="evidence" value="ECO:0007669"/>
    <property type="project" value="TreeGrafter"/>
</dbReference>
<protein>
    <recommendedName>
        <fullName evidence="9">Beta sliding clamp</fullName>
    </recommendedName>
</protein>
<keyword evidence="7 9" id="KW-0239">DNA-directed DNA polymerase</keyword>
<evidence type="ECO:0000256" key="2">
    <source>
        <dbReference type="ARBA" id="ARBA00010752"/>
    </source>
</evidence>
<gene>
    <name evidence="13" type="ORF">A3G52_01660</name>
</gene>
<keyword evidence="6 9" id="KW-0235">DNA replication</keyword>
<dbReference type="GO" id="GO:0003677">
    <property type="term" value="F:DNA binding"/>
    <property type="evidence" value="ECO:0007669"/>
    <property type="project" value="UniProtKB-UniRule"/>
</dbReference>
<evidence type="ECO:0000259" key="10">
    <source>
        <dbReference type="Pfam" id="PF00712"/>
    </source>
</evidence>
<dbReference type="PANTHER" id="PTHR30478:SF0">
    <property type="entry name" value="BETA SLIDING CLAMP"/>
    <property type="match status" value="1"/>
</dbReference>
<keyword evidence="5 9" id="KW-0548">Nucleotidyltransferase</keyword>